<keyword evidence="2" id="KW-0238">DNA-binding</keyword>
<dbReference type="EMBL" id="FOWE01000001">
    <property type="protein sequence ID" value="SFN91755.1"/>
    <property type="molecule type" value="Genomic_DNA"/>
</dbReference>
<dbReference type="Pfam" id="PF00356">
    <property type="entry name" value="LacI"/>
    <property type="match status" value="1"/>
</dbReference>
<dbReference type="CDD" id="cd06267">
    <property type="entry name" value="PBP1_LacI_sugar_binding-like"/>
    <property type="match status" value="1"/>
</dbReference>
<dbReference type="GO" id="GO:0003700">
    <property type="term" value="F:DNA-binding transcription factor activity"/>
    <property type="evidence" value="ECO:0007669"/>
    <property type="project" value="TreeGrafter"/>
</dbReference>
<organism evidence="6 7">
    <name type="scientific">Geodermatophilus obscurus</name>
    <dbReference type="NCBI Taxonomy" id="1861"/>
    <lineage>
        <taxon>Bacteria</taxon>
        <taxon>Bacillati</taxon>
        <taxon>Actinomycetota</taxon>
        <taxon>Actinomycetes</taxon>
        <taxon>Geodermatophilales</taxon>
        <taxon>Geodermatophilaceae</taxon>
        <taxon>Geodermatophilus</taxon>
    </lineage>
</organism>
<keyword evidence="7" id="KW-1185">Reference proteome</keyword>
<feature type="domain" description="HTH lacI-type" evidence="5">
    <location>
        <begin position="29"/>
        <end position="83"/>
    </location>
</feature>
<name>A0A1I5CXN4_9ACTN</name>
<dbReference type="SUPFAM" id="SSF47413">
    <property type="entry name" value="lambda repressor-like DNA-binding domains"/>
    <property type="match status" value="1"/>
</dbReference>
<dbReference type="Pfam" id="PF13377">
    <property type="entry name" value="Peripla_BP_3"/>
    <property type="match status" value="1"/>
</dbReference>
<evidence type="ECO:0000313" key="6">
    <source>
        <dbReference type="EMBL" id="SFN91755.1"/>
    </source>
</evidence>
<dbReference type="AlphaFoldDB" id="A0A1I5CXN4"/>
<evidence type="ECO:0000256" key="4">
    <source>
        <dbReference type="SAM" id="MobiDB-lite"/>
    </source>
</evidence>
<dbReference type="PANTHER" id="PTHR30146:SF153">
    <property type="entry name" value="LACTOSE OPERON REPRESSOR"/>
    <property type="match status" value="1"/>
</dbReference>
<evidence type="ECO:0000256" key="1">
    <source>
        <dbReference type="ARBA" id="ARBA00023015"/>
    </source>
</evidence>
<reference evidence="7" key="1">
    <citation type="submission" date="2016-10" db="EMBL/GenBank/DDBJ databases">
        <authorList>
            <person name="Varghese N."/>
            <person name="Submissions S."/>
        </authorList>
    </citation>
    <scope>NUCLEOTIDE SEQUENCE [LARGE SCALE GENOMIC DNA]</scope>
    <source>
        <strain evidence="7">DSM 43161</strain>
    </source>
</reference>
<dbReference type="PROSITE" id="PS00356">
    <property type="entry name" value="HTH_LACI_1"/>
    <property type="match status" value="1"/>
</dbReference>
<dbReference type="GO" id="GO:0000976">
    <property type="term" value="F:transcription cis-regulatory region binding"/>
    <property type="evidence" value="ECO:0007669"/>
    <property type="project" value="TreeGrafter"/>
</dbReference>
<keyword evidence="1" id="KW-0805">Transcription regulation</keyword>
<dbReference type="InterPro" id="IPR000843">
    <property type="entry name" value="HTH_LacI"/>
</dbReference>
<dbReference type="PANTHER" id="PTHR30146">
    <property type="entry name" value="LACI-RELATED TRANSCRIPTIONAL REPRESSOR"/>
    <property type="match status" value="1"/>
</dbReference>
<dbReference type="SMART" id="SM00354">
    <property type="entry name" value="HTH_LACI"/>
    <property type="match status" value="1"/>
</dbReference>
<dbReference type="InterPro" id="IPR028082">
    <property type="entry name" value="Peripla_BP_I"/>
</dbReference>
<dbReference type="PROSITE" id="PS50932">
    <property type="entry name" value="HTH_LACI_2"/>
    <property type="match status" value="1"/>
</dbReference>
<protein>
    <submittedName>
        <fullName evidence="6">Transcriptional regulator, LacI family</fullName>
    </submittedName>
</protein>
<gene>
    <name evidence="6" type="ORF">SAMN05660359_00630</name>
</gene>
<dbReference type="Gene3D" id="1.10.260.40">
    <property type="entry name" value="lambda repressor-like DNA-binding domains"/>
    <property type="match status" value="1"/>
</dbReference>
<evidence type="ECO:0000256" key="3">
    <source>
        <dbReference type="ARBA" id="ARBA00023163"/>
    </source>
</evidence>
<dbReference type="CDD" id="cd01392">
    <property type="entry name" value="HTH_LacI"/>
    <property type="match status" value="1"/>
</dbReference>
<dbReference type="Proteomes" id="UP000183642">
    <property type="component" value="Unassembled WGS sequence"/>
</dbReference>
<dbReference type="InterPro" id="IPR010982">
    <property type="entry name" value="Lambda_DNA-bd_dom_sf"/>
</dbReference>
<dbReference type="RefSeq" id="WP_208976613.1">
    <property type="nucleotide sequence ID" value="NZ_FOWE01000001.1"/>
</dbReference>
<evidence type="ECO:0000313" key="7">
    <source>
        <dbReference type="Proteomes" id="UP000183642"/>
    </source>
</evidence>
<accession>A0A1I5CXN4</accession>
<keyword evidence="3" id="KW-0804">Transcription</keyword>
<feature type="region of interest" description="Disordered" evidence="4">
    <location>
        <begin position="1"/>
        <end position="25"/>
    </location>
</feature>
<evidence type="ECO:0000256" key="2">
    <source>
        <dbReference type="ARBA" id="ARBA00023125"/>
    </source>
</evidence>
<proteinExistence type="predicted"/>
<dbReference type="SUPFAM" id="SSF53822">
    <property type="entry name" value="Periplasmic binding protein-like I"/>
    <property type="match status" value="1"/>
</dbReference>
<evidence type="ECO:0000259" key="5">
    <source>
        <dbReference type="PROSITE" id="PS50932"/>
    </source>
</evidence>
<dbReference type="Gene3D" id="3.40.50.2300">
    <property type="match status" value="2"/>
</dbReference>
<dbReference type="InterPro" id="IPR046335">
    <property type="entry name" value="LacI/GalR-like_sensor"/>
</dbReference>
<sequence length="364" mass="38948">MTIDPGTIPSRKPGEDAEDGEGARRDGPVLLSEVAARAGVSLATASRVLSGRRSVGEPYRGRVLAAARDLRYTPNAQAQAVARGASNVVGLLIHDVLDPYFSSIASGVMRHVEERDLVVFLASTHSDPDRELEYVATMRSHRARGLIICGSRTTDRLHTERLVKELEGFRAAGGRAAVISQNRLGTHAVVPQNRAGARRLARELCRLGHRQFAVLAGPVHVLASRDRVTGFREGLADEGCDPEGVTVLHGRFTREGGEQLASELVAAGLRATCVFAVNDVMALGALSALRREGVRVPDDVSLAGFDDITTLRDVVPALTTVRLPLEEMGARAAQLALDSDPASPPRAVKVHADVVLRESTRPLV</sequence>